<dbReference type="FunFam" id="1.20.5.500:FF:000001">
    <property type="entry name" value="Type II keratin 23"/>
    <property type="match status" value="1"/>
</dbReference>
<dbReference type="Gene3D" id="1.20.5.500">
    <property type="entry name" value="Single helix bin"/>
    <property type="match status" value="1"/>
</dbReference>
<dbReference type="AlphaFoldDB" id="Q9GVA4"/>
<organism evidence="8">
    <name type="scientific">Styela clava</name>
    <name type="common">Sea squirt</name>
    <dbReference type="NCBI Taxonomy" id="7725"/>
    <lineage>
        <taxon>Eukaryota</taxon>
        <taxon>Metazoa</taxon>
        <taxon>Chordata</taxon>
        <taxon>Tunicata</taxon>
        <taxon>Ascidiacea</taxon>
        <taxon>Stolidobranchia</taxon>
        <taxon>Styelidae</taxon>
        <taxon>Styela</taxon>
    </lineage>
</organism>
<dbReference type="PANTHER" id="PTHR45652:SF21">
    <property type="entry name" value="ZINC FINGER CCCH DOMAIN-CONTAINING PROTEIN 13-LIKE ISOFORM X1"/>
    <property type="match status" value="1"/>
</dbReference>
<dbReference type="FunFam" id="1.20.5.1160:FF:000001">
    <property type="entry name" value="Keratin type II"/>
    <property type="match status" value="1"/>
</dbReference>
<evidence type="ECO:0000256" key="5">
    <source>
        <dbReference type="SAM" id="Coils"/>
    </source>
</evidence>
<dbReference type="Gene3D" id="1.20.5.170">
    <property type="match status" value="1"/>
</dbReference>
<feature type="compositionally biased region" description="Basic and acidic residues" evidence="6">
    <location>
        <begin position="436"/>
        <end position="449"/>
    </location>
</feature>
<keyword evidence="1 4" id="KW-0403">Intermediate filament</keyword>
<feature type="coiled-coil region" evidence="5">
    <location>
        <begin position="308"/>
        <end position="388"/>
    </location>
</feature>
<dbReference type="InterPro" id="IPR018039">
    <property type="entry name" value="IF_conserved"/>
</dbReference>
<evidence type="ECO:0000256" key="3">
    <source>
        <dbReference type="ARBA" id="ARBA00061646"/>
    </source>
</evidence>
<keyword evidence="2 5" id="KW-0175">Coiled coil</keyword>
<evidence type="ECO:0000256" key="2">
    <source>
        <dbReference type="ARBA" id="ARBA00023054"/>
    </source>
</evidence>
<feature type="region of interest" description="Disordered" evidence="6">
    <location>
        <begin position="20"/>
        <end position="45"/>
    </location>
</feature>
<dbReference type="GO" id="GO:0005882">
    <property type="term" value="C:intermediate filament"/>
    <property type="evidence" value="ECO:0007669"/>
    <property type="project" value="UniProtKB-KW"/>
</dbReference>
<accession>Q9GVA4</accession>
<evidence type="ECO:0000256" key="6">
    <source>
        <dbReference type="SAM" id="MobiDB-lite"/>
    </source>
</evidence>
<dbReference type="GO" id="GO:0045109">
    <property type="term" value="P:intermediate filament organization"/>
    <property type="evidence" value="ECO:0007669"/>
    <property type="project" value="TreeGrafter"/>
</dbReference>
<dbReference type="FunFam" id="1.20.5.170:FF:000002">
    <property type="entry name" value="Type I keratin KA11"/>
    <property type="match status" value="1"/>
</dbReference>
<dbReference type="Pfam" id="PF00038">
    <property type="entry name" value="Filament"/>
    <property type="match status" value="1"/>
</dbReference>
<feature type="region of interest" description="Disordered" evidence="6">
    <location>
        <begin position="431"/>
        <end position="452"/>
    </location>
</feature>
<feature type="coiled-coil region" evidence="5">
    <location>
        <begin position="107"/>
        <end position="284"/>
    </location>
</feature>
<name>Q9GVA4_STYCL</name>
<dbReference type="GO" id="GO:0005200">
    <property type="term" value="F:structural constituent of cytoskeleton"/>
    <property type="evidence" value="ECO:0007669"/>
    <property type="project" value="TreeGrafter"/>
</dbReference>
<dbReference type="GO" id="GO:0005737">
    <property type="term" value="C:cytoplasm"/>
    <property type="evidence" value="ECO:0007669"/>
    <property type="project" value="TreeGrafter"/>
</dbReference>
<dbReference type="PRINTS" id="PR01248">
    <property type="entry name" value="TYPE1KERATIN"/>
</dbReference>
<feature type="domain" description="IF rod" evidence="7">
    <location>
        <begin position="103"/>
        <end position="410"/>
    </location>
</feature>
<dbReference type="PROSITE" id="PS51842">
    <property type="entry name" value="IF_ROD_2"/>
    <property type="match status" value="1"/>
</dbReference>
<feature type="compositionally biased region" description="Low complexity" evidence="6">
    <location>
        <begin position="30"/>
        <end position="45"/>
    </location>
</feature>
<dbReference type="PROSITE" id="PS00226">
    <property type="entry name" value="IF_ROD_1"/>
    <property type="match status" value="1"/>
</dbReference>
<dbReference type="InterPro" id="IPR039008">
    <property type="entry name" value="IF_rod_dom"/>
</dbReference>
<evidence type="ECO:0000313" key="8">
    <source>
        <dbReference type="EMBL" id="CAC03997.1"/>
    </source>
</evidence>
<evidence type="ECO:0000256" key="4">
    <source>
        <dbReference type="RuleBase" id="RU000685"/>
    </source>
</evidence>
<dbReference type="Gene3D" id="1.20.5.1160">
    <property type="entry name" value="Vasodilator-stimulated phosphoprotein"/>
    <property type="match status" value="1"/>
</dbReference>
<evidence type="ECO:0000256" key="1">
    <source>
        <dbReference type="ARBA" id="ARBA00022754"/>
    </source>
</evidence>
<proteinExistence type="evidence at transcript level"/>
<protein>
    <submittedName>
        <fullName evidence="8">Intermediate filament protein A</fullName>
    </submittedName>
</protein>
<reference evidence="8" key="1">
    <citation type="journal article" date="2000" name="Eur. J. Cell Biol.">
        <title>The epidermal intermediate filament proteins of tunicates are distant keratins; a polymerisation-competent hetero coiled coil of the Styela D protein and Xenopus keratin 8.</title>
        <authorList>
            <person name="Wang J."/>
            <person name="Karabinos A."/>
            <person name="Schunemann J."/>
            <person name="Riemer D."/>
            <person name="Weber K."/>
        </authorList>
    </citation>
    <scope>NUCLEOTIDE SEQUENCE</scope>
</reference>
<dbReference type="PANTHER" id="PTHR45652">
    <property type="entry name" value="GLIAL FIBRILLARY ACIDIC PROTEIN"/>
    <property type="match status" value="1"/>
</dbReference>
<sequence length="485" mass="55519">MSHSSKRFVEERTSSYRRNFGGNRSLFDYGTPRTTGGSSRSFSRYQSSGAGGAIAGGTGGHHIVQEHVSVVRGAPVHSGISMRDISALEDSMGTEFQGQRINEKAELQQLNSRFAEYITKVRNLEQANRVLEEQVAQLSSTKPSRLAETYEDELNRLRREIDRLTSERSSLALLLENALIEIAKWKDMYDEEQITRKEVEDDLAGMRKDCDDATLVRLDLERRLETLQEEIEFLKKAHQQEVDELEDRIRSTEIKIDATPAPDLEEALRDVRAQYENIARKNREDAEKWYEDKVGNLKQQAASNDEALRAVKNEVSEYRKTVQTLNLEIDSMRGTNDSLQRNLGDLEDRYNRDMDASQETINKLQSECEELKTQMAQHLRQYQELMDAKMALDLEIATYRKLLEGEETRISDKVQLMRTSVPVYSSVQRSYGSRYSDVKQETADSRQTDDVETVTTKKVVVKTIETKDGKVVSQTEDVREQSSDS</sequence>
<comment type="similarity">
    <text evidence="3 4">Belongs to the intermediate filament family.</text>
</comment>
<dbReference type="SMART" id="SM01391">
    <property type="entry name" value="Filament"/>
    <property type="match status" value="1"/>
</dbReference>
<evidence type="ECO:0000259" key="7">
    <source>
        <dbReference type="PROSITE" id="PS51842"/>
    </source>
</evidence>
<dbReference type="EMBL" id="AJ271143">
    <property type="protein sequence ID" value="CAC03997.1"/>
    <property type="molecule type" value="mRNA"/>
</dbReference>
<dbReference type="SUPFAM" id="SSF64593">
    <property type="entry name" value="Intermediate filament protein, coiled coil region"/>
    <property type="match status" value="2"/>
</dbReference>
<gene>
    <name evidence="8" type="primary">A</name>
</gene>
<dbReference type="InterPro" id="IPR050405">
    <property type="entry name" value="Intermediate_filament"/>
</dbReference>
<dbReference type="InterPro" id="IPR002957">
    <property type="entry name" value="Keratin_I"/>
</dbReference>